<comment type="caution">
    <text evidence="1">The sequence shown here is derived from an EMBL/GenBank/DDBJ whole genome shotgun (WGS) entry which is preliminary data.</text>
</comment>
<name>A0AAN9M9L4_CANGL</name>
<keyword evidence="2" id="KW-1185">Reference proteome</keyword>
<accession>A0AAN9M9L4</accession>
<proteinExistence type="predicted"/>
<evidence type="ECO:0000313" key="1">
    <source>
        <dbReference type="EMBL" id="KAK7349991.1"/>
    </source>
</evidence>
<organism evidence="1 2">
    <name type="scientific">Canavalia gladiata</name>
    <name type="common">Sword bean</name>
    <name type="synonym">Dolichos gladiatus</name>
    <dbReference type="NCBI Taxonomy" id="3824"/>
    <lineage>
        <taxon>Eukaryota</taxon>
        <taxon>Viridiplantae</taxon>
        <taxon>Streptophyta</taxon>
        <taxon>Embryophyta</taxon>
        <taxon>Tracheophyta</taxon>
        <taxon>Spermatophyta</taxon>
        <taxon>Magnoliopsida</taxon>
        <taxon>eudicotyledons</taxon>
        <taxon>Gunneridae</taxon>
        <taxon>Pentapetalae</taxon>
        <taxon>rosids</taxon>
        <taxon>fabids</taxon>
        <taxon>Fabales</taxon>
        <taxon>Fabaceae</taxon>
        <taxon>Papilionoideae</taxon>
        <taxon>50 kb inversion clade</taxon>
        <taxon>NPAAA clade</taxon>
        <taxon>indigoferoid/millettioid clade</taxon>
        <taxon>Phaseoleae</taxon>
        <taxon>Canavalia</taxon>
    </lineage>
</organism>
<gene>
    <name evidence="1" type="ORF">VNO77_07983</name>
</gene>
<evidence type="ECO:0000313" key="2">
    <source>
        <dbReference type="Proteomes" id="UP001367508"/>
    </source>
</evidence>
<dbReference type="Proteomes" id="UP001367508">
    <property type="component" value="Unassembled WGS sequence"/>
</dbReference>
<dbReference type="AlphaFoldDB" id="A0AAN9M9L4"/>
<dbReference type="EMBL" id="JAYMYQ010000002">
    <property type="protein sequence ID" value="KAK7349991.1"/>
    <property type="molecule type" value="Genomic_DNA"/>
</dbReference>
<reference evidence="1 2" key="1">
    <citation type="submission" date="2024-01" db="EMBL/GenBank/DDBJ databases">
        <title>The genomes of 5 underutilized Papilionoideae crops provide insights into root nodulation and disease resistanc.</title>
        <authorList>
            <person name="Jiang F."/>
        </authorList>
    </citation>
    <scope>NUCLEOTIDE SEQUENCE [LARGE SCALE GENOMIC DNA]</scope>
    <source>
        <strain evidence="1">LVBAO_FW01</strain>
        <tissue evidence="1">Leaves</tissue>
    </source>
</reference>
<sequence length="151" mass="17201">MLPYGFPCFSVGCRNFNVLIFVLFSTLTARTHTPERLEKEFLPKEAFSLALSLGRGIHQRLEDFGSCFSLATTLNLLAEMHRLQVQIFLTLVLFFFSKDATKLPKLLMIKLTNDKHKSKGQPSGQRILRTLGAWLQIPSATFLFHLEKNIS</sequence>
<protein>
    <submittedName>
        <fullName evidence="1">Uncharacterized protein</fullName>
    </submittedName>
</protein>